<dbReference type="PANTHER" id="PTHR47861">
    <property type="entry name" value="FKBP-TYPE PEPTIDYL-PROLYL CIS-TRANS ISOMERASE SLYD"/>
    <property type="match status" value="1"/>
</dbReference>
<dbReference type="EMBL" id="LAZR01045894">
    <property type="protein sequence ID" value="KKK97787.1"/>
    <property type="molecule type" value="Genomic_DNA"/>
</dbReference>
<evidence type="ECO:0000256" key="3">
    <source>
        <dbReference type="ARBA" id="ARBA00013194"/>
    </source>
</evidence>
<organism evidence="7">
    <name type="scientific">marine sediment metagenome</name>
    <dbReference type="NCBI Taxonomy" id="412755"/>
    <lineage>
        <taxon>unclassified sequences</taxon>
        <taxon>metagenomes</taxon>
        <taxon>ecological metagenomes</taxon>
    </lineage>
</organism>
<dbReference type="GO" id="GO:0003755">
    <property type="term" value="F:peptidyl-prolyl cis-trans isomerase activity"/>
    <property type="evidence" value="ECO:0007669"/>
    <property type="project" value="UniProtKB-KW"/>
</dbReference>
<dbReference type="EC" id="5.2.1.8" evidence="3"/>
<dbReference type="Pfam" id="PF00254">
    <property type="entry name" value="FKBP_C"/>
    <property type="match status" value="1"/>
</dbReference>
<evidence type="ECO:0000256" key="4">
    <source>
        <dbReference type="ARBA" id="ARBA00023110"/>
    </source>
</evidence>
<keyword evidence="5" id="KW-0413">Isomerase</keyword>
<reference evidence="7" key="1">
    <citation type="journal article" date="2015" name="Nature">
        <title>Complex archaea that bridge the gap between prokaryotes and eukaryotes.</title>
        <authorList>
            <person name="Spang A."/>
            <person name="Saw J.H."/>
            <person name="Jorgensen S.L."/>
            <person name="Zaremba-Niedzwiedzka K."/>
            <person name="Martijn J."/>
            <person name="Lind A.E."/>
            <person name="van Eijk R."/>
            <person name="Schleper C."/>
            <person name="Guy L."/>
            <person name="Ettema T.J."/>
        </authorList>
    </citation>
    <scope>NUCLEOTIDE SEQUENCE</scope>
</reference>
<dbReference type="NCBIfam" id="NF011676">
    <property type="entry name" value="PRK15095.1"/>
    <property type="match status" value="1"/>
</dbReference>
<dbReference type="InterPro" id="IPR046357">
    <property type="entry name" value="PPIase_dom_sf"/>
</dbReference>
<dbReference type="InterPro" id="IPR001179">
    <property type="entry name" value="PPIase_FKBP_dom"/>
</dbReference>
<name>A0A0F8ZV98_9ZZZZ</name>
<dbReference type="SUPFAM" id="SSF54534">
    <property type="entry name" value="FKBP-like"/>
    <property type="match status" value="1"/>
</dbReference>
<gene>
    <name evidence="7" type="ORF">LCGC14_2649260</name>
</gene>
<comment type="catalytic activity">
    <reaction evidence="1">
        <text>[protein]-peptidylproline (omega=180) = [protein]-peptidylproline (omega=0)</text>
        <dbReference type="Rhea" id="RHEA:16237"/>
        <dbReference type="Rhea" id="RHEA-COMP:10747"/>
        <dbReference type="Rhea" id="RHEA-COMP:10748"/>
        <dbReference type="ChEBI" id="CHEBI:83833"/>
        <dbReference type="ChEBI" id="CHEBI:83834"/>
        <dbReference type="EC" id="5.2.1.8"/>
    </reaction>
</comment>
<keyword evidence="4" id="KW-0697">Rotamase</keyword>
<feature type="domain" description="PPIase FKBP-type" evidence="6">
    <location>
        <begin position="15"/>
        <end position="111"/>
    </location>
</feature>
<evidence type="ECO:0000256" key="1">
    <source>
        <dbReference type="ARBA" id="ARBA00000971"/>
    </source>
</evidence>
<comment type="similarity">
    <text evidence="2">Belongs to the FKBP-type PPIase family.</text>
</comment>
<dbReference type="PANTHER" id="PTHR47861:SF4">
    <property type="entry name" value="FKBP-TYPE 16 KDA PEPTIDYL-PROLYL CIS-TRANS ISOMERASE"/>
    <property type="match status" value="1"/>
</dbReference>
<sequence>MTDLSDAVLLPVGPDTKVTLHFSLSLEDGSTVDSNFDGEPASFVVGDGNFLPGFEAVLQGLKAGAEDVFSILPEEGFGQHNPSNLQQFSRKDFDEDFGEGIALEPGLMLSFADAKQAELPGVIVEVDEDSVTVDFNHPLAGHTISFKVQVLDVVPAVTH</sequence>
<evidence type="ECO:0000313" key="7">
    <source>
        <dbReference type="EMBL" id="KKK97787.1"/>
    </source>
</evidence>
<dbReference type="InterPro" id="IPR048261">
    <property type="entry name" value="SlpA/SlyD-like_ins_sf"/>
</dbReference>
<dbReference type="AlphaFoldDB" id="A0A0F8ZV98"/>
<dbReference type="Gene3D" id="2.40.10.330">
    <property type="match status" value="1"/>
</dbReference>
<comment type="caution">
    <text evidence="7">The sequence shown here is derived from an EMBL/GenBank/DDBJ whole genome shotgun (WGS) entry which is preliminary data.</text>
</comment>
<dbReference type="PROSITE" id="PS50059">
    <property type="entry name" value="FKBP_PPIASE"/>
    <property type="match status" value="1"/>
</dbReference>
<protein>
    <recommendedName>
        <fullName evidence="3">peptidylprolyl isomerase</fullName>
        <ecNumber evidence="3">5.2.1.8</ecNumber>
    </recommendedName>
</protein>
<dbReference type="Gene3D" id="3.10.50.40">
    <property type="match status" value="1"/>
</dbReference>
<evidence type="ECO:0000259" key="6">
    <source>
        <dbReference type="PROSITE" id="PS50059"/>
    </source>
</evidence>
<proteinExistence type="inferred from homology"/>
<evidence type="ECO:0000256" key="5">
    <source>
        <dbReference type="ARBA" id="ARBA00023235"/>
    </source>
</evidence>
<evidence type="ECO:0000256" key="2">
    <source>
        <dbReference type="ARBA" id="ARBA00006577"/>
    </source>
</evidence>
<accession>A0A0F8ZV98</accession>